<protein>
    <recommendedName>
        <fullName evidence="2">RBR-type E3 ubiquitin transferase</fullName>
        <ecNumber evidence="2">2.3.2.31</ecNumber>
    </recommendedName>
</protein>
<evidence type="ECO:0000259" key="10">
    <source>
        <dbReference type="PROSITE" id="PS51873"/>
    </source>
</evidence>
<dbReference type="GO" id="GO:0061630">
    <property type="term" value="F:ubiquitin protein ligase activity"/>
    <property type="evidence" value="ECO:0007669"/>
    <property type="project" value="UniProtKB-EC"/>
</dbReference>
<evidence type="ECO:0000256" key="5">
    <source>
        <dbReference type="ARBA" id="ARBA00022737"/>
    </source>
</evidence>
<keyword evidence="4" id="KW-0479">Metal-binding</keyword>
<feature type="region of interest" description="Disordered" evidence="9">
    <location>
        <begin position="350"/>
        <end position="371"/>
    </location>
</feature>
<reference evidence="11" key="1">
    <citation type="submission" date="2021-01" db="EMBL/GenBank/DDBJ databases">
        <authorList>
            <person name="Corre E."/>
            <person name="Pelletier E."/>
            <person name="Niang G."/>
            <person name="Scheremetjew M."/>
            <person name="Finn R."/>
            <person name="Kale V."/>
            <person name="Holt S."/>
            <person name="Cochrane G."/>
            <person name="Meng A."/>
            <person name="Brown T."/>
            <person name="Cohen L."/>
        </authorList>
    </citation>
    <scope>NUCLEOTIDE SEQUENCE</scope>
    <source>
        <strain evidence="11">CCMP2084</strain>
    </source>
</reference>
<evidence type="ECO:0000256" key="2">
    <source>
        <dbReference type="ARBA" id="ARBA00012251"/>
    </source>
</evidence>
<feature type="region of interest" description="Disordered" evidence="9">
    <location>
        <begin position="304"/>
        <end position="326"/>
    </location>
</feature>
<dbReference type="EC" id="2.3.2.31" evidence="2"/>
<evidence type="ECO:0000256" key="4">
    <source>
        <dbReference type="ARBA" id="ARBA00022723"/>
    </source>
</evidence>
<dbReference type="PROSITE" id="PS51873">
    <property type="entry name" value="TRIAD"/>
    <property type="match status" value="1"/>
</dbReference>
<keyword evidence="3" id="KW-0808">Transferase</keyword>
<dbReference type="AlphaFoldDB" id="A0A7S2UAP3"/>
<evidence type="ECO:0000313" key="11">
    <source>
        <dbReference type="EMBL" id="CAD9813884.1"/>
    </source>
</evidence>
<dbReference type="InterPro" id="IPR031127">
    <property type="entry name" value="E3_UB_ligase_RBR"/>
</dbReference>
<dbReference type="GO" id="GO:0016567">
    <property type="term" value="P:protein ubiquitination"/>
    <property type="evidence" value="ECO:0007669"/>
    <property type="project" value="InterPro"/>
</dbReference>
<accession>A0A7S2UAP3</accession>
<organism evidence="11">
    <name type="scientific">Attheya septentrionalis</name>
    <dbReference type="NCBI Taxonomy" id="420275"/>
    <lineage>
        <taxon>Eukaryota</taxon>
        <taxon>Sar</taxon>
        <taxon>Stramenopiles</taxon>
        <taxon>Ochrophyta</taxon>
        <taxon>Bacillariophyta</taxon>
        <taxon>Coscinodiscophyceae</taxon>
        <taxon>Chaetocerotophycidae</taxon>
        <taxon>Chaetocerotales</taxon>
        <taxon>Attheyaceae</taxon>
        <taxon>Attheya</taxon>
    </lineage>
</organism>
<keyword evidence="6" id="KW-0863">Zinc-finger</keyword>
<keyword evidence="5" id="KW-0677">Repeat</keyword>
<feature type="domain" description="RING-type" evidence="10">
    <location>
        <begin position="19"/>
        <end position="515"/>
    </location>
</feature>
<dbReference type="Gene3D" id="1.20.120.1750">
    <property type="match status" value="1"/>
</dbReference>
<evidence type="ECO:0000256" key="1">
    <source>
        <dbReference type="ARBA" id="ARBA00001798"/>
    </source>
</evidence>
<comment type="catalytic activity">
    <reaction evidence="1">
        <text>[E2 ubiquitin-conjugating enzyme]-S-ubiquitinyl-L-cysteine + [acceptor protein]-L-lysine = [E2 ubiquitin-conjugating enzyme]-L-cysteine + [acceptor protein]-N(6)-ubiquitinyl-L-lysine.</text>
        <dbReference type="EC" id="2.3.2.31"/>
    </reaction>
</comment>
<name>A0A7S2UAP3_9STRA</name>
<dbReference type="PANTHER" id="PTHR11685">
    <property type="entry name" value="RBR FAMILY RING FINGER AND IBR DOMAIN-CONTAINING"/>
    <property type="match status" value="1"/>
</dbReference>
<sequence length="515" mass="59277">MVWWPPLRWWKGADEEGDGEETCPICIETFGWRNHHERMTMPCCNRRVCTNCLERHLKSIFEEVVTGAGRTALVCPLACGLAPHQLPDEVVRRVVRTQHFSLRHHILGTYLIHPLARVVRHTMSHVLSHPFWKHMSYAWILQRFLFSNNDHHNNHAPRRHDSQDLNQQYHSPTTGGQMTLIQMFGLTCATAVLWRFLACVEQRSRSHDWWYRIWWYGTHAPSERRLLAQYDRWSLTVAYRSIIGNSSGNDNNKCVVMHCPAPDCQYTWLASQSYHSQKQVHEKRHGTQSYSLMGRVSAKLFYSPLPPESSEPDNDSNHPNTTASLPWLTPQDVNLFDATRFTTLDEFNRHANQRGNHGNHNRAAVNRPEDNVSEDGRRMECAKCRAVFCGLCLRPWVGITSQINSGILYNGNNHRLVKHEGRPCRLVEEKWGKHSNDNDHVNNSAEDYVYAAQAVGAKTCPGCSMRILRIDGCNHMTCPCGTHWCYVCESKWRHDGHYACYIGQPSSSHSSCTIS</sequence>
<evidence type="ECO:0000256" key="7">
    <source>
        <dbReference type="ARBA" id="ARBA00022786"/>
    </source>
</evidence>
<dbReference type="SUPFAM" id="SSF57850">
    <property type="entry name" value="RING/U-box"/>
    <property type="match status" value="2"/>
</dbReference>
<dbReference type="SMART" id="SM00647">
    <property type="entry name" value="IBR"/>
    <property type="match status" value="2"/>
</dbReference>
<evidence type="ECO:0000256" key="3">
    <source>
        <dbReference type="ARBA" id="ARBA00022679"/>
    </source>
</evidence>
<dbReference type="InterPro" id="IPR044066">
    <property type="entry name" value="TRIAD_supradom"/>
</dbReference>
<gene>
    <name evidence="11" type="ORF">ASEP1449_LOCUS5709</name>
</gene>
<dbReference type="GO" id="GO:0008270">
    <property type="term" value="F:zinc ion binding"/>
    <property type="evidence" value="ECO:0007669"/>
    <property type="project" value="UniProtKB-KW"/>
</dbReference>
<proteinExistence type="predicted"/>
<evidence type="ECO:0000256" key="9">
    <source>
        <dbReference type="SAM" id="MobiDB-lite"/>
    </source>
</evidence>
<dbReference type="InterPro" id="IPR002867">
    <property type="entry name" value="IBR_dom"/>
</dbReference>
<dbReference type="EMBL" id="HBHQ01008538">
    <property type="protein sequence ID" value="CAD9813884.1"/>
    <property type="molecule type" value="Transcribed_RNA"/>
</dbReference>
<keyword evidence="7" id="KW-0833">Ubl conjugation pathway</keyword>
<dbReference type="Gene3D" id="3.30.40.10">
    <property type="entry name" value="Zinc/RING finger domain, C3HC4 (zinc finger)"/>
    <property type="match status" value="1"/>
</dbReference>
<dbReference type="CDD" id="cd20336">
    <property type="entry name" value="Rcat_RBR"/>
    <property type="match status" value="1"/>
</dbReference>
<keyword evidence="8" id="KW-0862">Zinc</keyword>
<evidence type="ECO:0000256" key="8">
    <source>
        <dbReference type="ARBA" id="ARBA00022833"/>
    </source>
</evidence>
<dbReference type="Pfam" id="PF26200">
    <property type="entry name" value="Rcat_RNF216"/>
    <property type="match status" value="1"/>
</dbReference>
<evidence type="ECO:0000256" key="6">
    <source>
        <dbReference type="ARBA" id="ARBA00022771"/>
    </source>
</evidence>
<dbReference type="InterPro" id="IPR013083">
    <property type="entry name" value="Znf_RING/FYVE/PHD"/>
</dbReference>